<evidence type="ECO:0000256" key="2">
    <source>
        <dbReference type="SAM" id="Phobius"/>
    </source>
</evidence>
<organism evidence="4 5">
    <name type="scientific">Microcystis flos-aquae Mf_QC_C_20070823_S10D</name>
    <dbReference type="NCBI Taxonomy" id="2486236"/>
    <lineage>
        <taxon>Bacteria</taxon>
        <taxon>Bacillati</taxon>
        <taxon>Cyanobacteriota</taxon>
        <taxon>Cyanophyceae</taxon>
        <taxon>Oscillatoriophycideae</taxon>
        <taxon>Chroococcales</taxon>
        <taxon>Microcystaceae</taxon>
        <taxon>Microcystis</taxon>
    </lineage>
</organism>
<sequence length="408" mass="47019">MIEEFVNYYEILEISPTAGQDEIEQQYKAITRRLRNLQNNPDLNIQQEATRKSEELPKAKKVLLDPVERQKYNQQLEEYQRRQQQAPSQDSQGNDIASSSELIKEGYRLFAIGAINAALEVAKKATARYGDDPNTWALLAEARFRTNDTDSAIYEYKRAIDLRPNEAKFHHSLGQVFEKAKRNDHAIIAYNRSIELAPTQIYYALSLGRFLVEIKRWDGSVNILEDCYKRQPDNPQVAEALMIAYDGWIKANGSAKTLEELKKTLKMIDKSLAINNNSEITDVQESLLQLKNTYSSYLKRKFNGRPILGAFASLSYSGNFGEKFFLFGAIGIFVLYYFSCRPPRYICYDEKEKKSKADFAQSGCIGWVLFIMAFPLVILYNYFNNYTGKNNPSEDEYIREVVESMKSR</sequence>
<keyword evidence="2" id="KW-0472">Membrane</keyword>
<dbReference type="InterPro" id="IPR036869">
    <property type="entry name" value="J_dom_sf"/>
</dbReference>
<dbReference type="InterPro" id="IPR011990">
    <property type="entry name" value="TPR-like_helical_dom_sf"/>
</dbReference>
<evidence type="ECO:0000256" key="1">
    <source>
        <dbReference type="PROSITE-ProRule" id="PRU00339"/>
    </source>
</evidence>
<gene>
    <name evidence="4" type="ORF">EWV45_14695</name>
</gene>
<feature type="transmembrane region" description="Helical" evidence="2">
    <location>
        <begin position="359"/>
        <end position="383"/>
    </location>
</feature>
<dbReference type="CDD" id="cd06257">
    <property type="entry name" value="DnaJ"/>
    <property type="match status" value="1"/>
</dbReference>
<feature type="domain" description="J" evidence="3">
    <location>
        <begin position="7"/>
        <end position="76"/>
    </location>
</feature>
<dbReference type="InterPro" id="IPR019734">
    <property type="entry name" value="TPR_rpt"/>
</dbReference>
<protein>
    <submittedName>
        <fullName evidence="4">Tetratricopeptide repeat protein</fullName>
    </submittedName>
</protein>
<dbReference type="Proteomes" id="UP000315868">
    <property type="component" value="Unassembled WGS sequence"/>
</dbReference>
<name>A0A552KPL9_9CHRO</name>
<dbReference type="InterPro" id="IPR052758">
    <property type="entry name" value="SRC_co-chaperone"/>
</dbReference>
<dbReference type="SUPFAM" id="SSF48452">
    <property type="entry name" value="TPR-like"/>
    <property type="match status" value="1"/>
</dbReference>
<dbReference type="PANTHER" id="PTHR44200">
    <property type="entry name" value="DNAJ HOMOLOG SUBFAMILY C MEMBER 7"/>
    <property type="match status" value="1"/>
</dbReference>
<dbReference type="PANTHER" id="PTHR44200:SF1">
    <property type="entry name" value="DNAJ HOMOLOG SUBFAMILY C MEMBER 7"/>
    <property type="match status" value="1"/>
</dbReference>
<dbReference type="SMART" id="SM00271">
    <property type="entry name" value="DnaJ"/>
    <property type="match status" value="1"/>
</dbReference>
<dbReference type="InterPro" id="IPR001623">
    <property type="entry name" value="DnaJ_domain"/>
</dbReference>
<dbReference type="Gene3D" id="1.10.287.110">
    <property type="entry name" value="DnaJ domain"/>
    <property type="match status" value="1"/>
</dbReference>
<feature type="repeat" description="TPR" evidence="1">
    <location>
        <begin position="133"/>
        <end position="166"/>
    </location>
</feature>
<evidence type="ECO:0000259" key="3">
    <source>
        <dbReference type="PROSITE" id="PS50076"/>
    </source>
</evidence>
<comment type="caution">
    <text evidence="4">The sequence shown here is derived from an EMBL/GenBank/DDBJ whole genome shotgun (WGS) entry which is preliminary data.</text>
</comment>
<proteinExistence type="predicted"/>
<evidence type="ECO:0000313" key="5">
    <source>
        <dbReference type="Proteomes" id="UP000315868"/>
    </source>
</evidence>
<feature type="transmembrane region" description="Helical" evidence="2">
    <location>
        <begin position="320"/>
        <end position="338"/>
    </location>
</feature>
<dbReference type="EMBL" id="SFAM01000133">
    <property type="protein sequence ID" value="TRV09924.1"/>
    <property type="molecule type" value="Genomic_DNA"/>
</dbReference>
<dbReference type="SMART" id="SM00028">
    <property type="entry name" value="TPR"/>
    <property type="match status" value="3"/>
</dbReference>
<feature type="repeat" description="TPR" evidence="1">
    <location>
        <begin position="167"/>
        <end position="200"/>
    </location>
</feature>
<dbReference type="Gene3D" id="1.25.40.10">
    <property type="entry name" value="Tetratricopeptide repeat domain"/>
    <property type="match status" value="1"/>
</dbReference>
<dbReference type="PROSITE" id="PS50076">
    <property type="entry name" value="DNAJ_2"/>
    <property type="match status" value="1"/>
</dbReference>
<accession>A0A552KPL9</accession>
<keyword evidence="1" id="KW-0802">TPR repeat</keyword>
<dbReference type="PROSITE" id="PS50005">
    <property type="entry name" value="TPR"/>
    <property type="match status" value="2"/>
</dbReference>
<evidence type="ECO:0000313" key="4">
    <source>
        <dbReference type="EMBL" id="TRV09924.1"/>
    </source>
</evidence>
<dbReference type="AlphaFoldDB" id="A0A552KPL9"/>
<keyword evidence="2" id="KW-0812">Transmembrane</keyword>
<reference evidence="4 5" key="1">
    <citation type="submission" date="2019-01" db="EMBL/GenBank/DDBJ databases">
        <title>Coherence of Microcystis species and biogeography revealed through population genomics.</title>
        <authorList>
            <person name="Perez-Carrascal O.M."/>
            <person name="Terrat Y."/>
            <person name="Giani A."/>
            <person name="Fortin N."/>
            <person name="Tromas N."/>
            <person name="Shapiro B.J."/>
        </authorList>
    </citation>
    <scope>NUCLEOTIDE SEQUENCE [LARGE SCALE GENOMIC DNA]</scope>
    <source>
        <strain evidence="4">Mf_QC_C_20070823_S10D</strain>
    </source>
</reference>
<keyword evidence="2" id="KW-1133">Transmembrane helix</keyword>
<dbReference type="Pfam" id="PF13414">
    <property type="entry name" value="TPR_11"/>
    <property type="match status" value="1"/>
</dbReference>
<dbReference type="Pfam" id="PF00226">
    <property type="entry name" value="DnaJ"/>
    <property type="match status" value="1"/>
</dbReference>
<dbReference type="SUPFAM" id="SSF46565">
    <property type="entry name" value="Chaperone J-domain"/>
    <property type="match status" value="1"/>
</dbReference>